<dbReference type="GO" id="GO:0035438">
    <property type="term" value="F:cyclic-di-GMP binding"/>
    <property type="evidence" value="ECO:0007669"/>
    <property type="project" value="InterPro"/>
</dbReference>
<dbReference type="Proteomes" id="UP000572722">
    <property type="component" value="Unassembled WGS sequence"/>
</dbReference>
<dbReference type="Gene3D" id="2.40.10.220">
    <property type="entry name" value="predicted glycosyltransferase like domains"/>
    <property type="match status" value="1"/>
</dbReference>
<reference evidence="3 4" key="1">
    <citation type="submission" date="2019-08" db="EMBL/GenBank/DDBJ databases">
        <title>Draft genome sequencing and comparative genomics of hatchery-associated Vibrios.</title>
        <authorList>
            <person name="Kehlet-Delgado H."/>
            <person name="Mueller R.S."/>
        </authorList>
    </citation>
    <scope>NUCLEOTIDE SEQUENCE [LARGE SCALE GENOMIC DNA]</scope>
    <source>
        <strain evidence="3 4">01-65-5-1</strain>
    </source>
</reference>
<feature type="compositionally biased region" description="Polar residues" evidence="1">
    <location>
        <begin position="16"/>
        <end position="29"/>
    </location>
</feature>
<dbReference type="InterPro" id="IPR009875">
    <property type="entry name" value="PilZ_domain"/>
</dbReference>
<evidence type="ECO:0000313" key="3">
    <source>
        <dbReference type="EMBL" id="NOI79319.1"/>
    </source>
</evidence>
<feature type="domain" description="PilZ" evidence="2">
    <location>
        <begin position="157"/>
        <end position="257"/>
    </location>
</feature>
<accession>A0AAE5GM12</accession>
<comment type="caution">
    <text evidence="3">The sequence shown here is derived from an EMBL/GenBank/DDBJ whole genome shotgun (WGS) entry which is preliminary data.</text>
</comment>
<protein>
    <submittedName>
        <fullName evidence="3">PilZ domain-containing protein</fullName>
    </submittedName>
</protein>
<feature type="compositionally biased region" description="Basic and acidic residues" evidence="1">
    <location>
        <begin position="1"/>
        <end position="10"/>
    </location>
</feature>
<dbReference type="Gene3D" id="2.30.110.10">
    <property type="entry name" value="Electron Transport, Fmn-binding Protein, Chain A"/>
    <property type="match status" value="1"/>
</dbReference>
<dbReference type="Pfam" id="PF07238">
    <property type="entry name" value="PilZ"/>
    <property type="match status" value="1"/>
</dbReference>
<evidence type="ECO:0000259" key="2">
    <source>
        <dbReference type="Pfam" id="PF07238"/>
    </source>
</evidence>
<dbReference type="EMBL" id="VTXO01000001">
    <property type="protein sequence ID" value="NOI79319.1"/>
    <property type="molecule type" value="Genomic_DNA"/>
</dbReference>
<dbReference type="AlphaFoldDB" id="A0AAE5GM12"/>
<dbReference type="SUPFAM" id="SSF141371">
    <property type="entry name" value="PilZ domain-like"/>
    <property type="match status" value="2"/>
</dbReference>
<gene>
    <name evidence="3" type="ORF">F0237_01505</name>
</gene>
<dbReference type="InterPro" id="IPR012349">
    <property type="entry name" value="Split_barrel_FMN-bd"/>
</dbReference>
<sequence>MDVAEKKNENLEELQLSDSPHQQANSPENQPEDRMDKSAEPSGSIHYGEDAFLNVMPLCEVACIVTTPTGKILKCRTKYIGLHSNNILLLEMPTVSPKEKSQFMQRGYLLKACVISSKGEGARVYFKSKIEYVLSGGENDLLLVTLPKATQVVVGLRESARLEISLDGILAPADSKYLCQIRDVSQQGCLIVVDRGKTNYRVGSMVELKIHSIDEESPAIDEVLKAVVKNVSKTSHYVKYGVKFEDESLEYVSALIEGLNFCSMQQKFTL</sequence>
<dbReference type="RefSeq" id="WP_171320090.1">
    <property type="nucleotide sequence ID" value="NZ_JBFOMF010000110.1"/>
</dbReference>
<evidence type="ECO:0000256" key="1">
    <source>
        <dbReference type="SAM" id="MobiDB-lite"/>
    </source>
</evidence>
<name>A0AAE5GM12_9VIBR</name>
<evidence type="ECO:0000313" key="4">
    <source>
        <dbReference type="Proteomes" id="UP000572722"/>
    </source>
</evidence>
<feature type="region of interest" description="Disordered" evidence="1">
    <location>
        <begin position="1"/>
        <end position="41"/>
    </location>
</feature>
<organism evidence="3 4">
    <name type="scientific">Vibrio tubiashii</name>
    <dbReference type="NCBI Taxonomy" id="29498"/>
    <lineage>
        <taxon>Bacteria</taxon>
        <taxon>Pseudomonadati</taxon>
        <taxon>Pseudomonadota</taxon>
        <taxon>Gammaproteobacteria</taxon>
        <taxon>Vibrionales</taxon>
        <taxon>Vibrionaceae</taxon>
        <taxon>Vibrio</taxon>
        <taxon>Vibrio oreintalis group</taxon>
    </lineage>
</organism>
<proteinExistence type="predicted"/>